<dbReference type="Gene3D" id="1.10.12.10">
    <property type="entry name" value="Lyase 2-enoyl-coa Hydratase, Chain A, domain 2"/>
    <property type="match status" value="1"/>
</dbReference>
<name>Q2SJ74_HAHCH</name>
<dbReference type="Pfam" id="PF00378">
    <property type="entry name" value="ECH_1"/>
    <property type="match status" value="1"/>
</dbReference>
<dbReference type="KEGG" id="hch:HCH_02498"/>
<dbReference type="FunFam" id="1.10.12.10:FF:000001">
    <property type="entry name" value="Probable enoyl-CoA hydratase, mitochondrial"/>
    <property type="match status" value="1"/>
</dbReference>
<evidence type="ECO:0000256" key="2">
    <source>
        <dbReference type="ARBA" id="ARBA00023239"/>
    </source>
</evidence>
<dbReference type="GO" id="GO:0016836">
    <property type="term" value="F:hydro-lyase activity"/>
    <property type="evidence" value="ECO:0007669"/>
    <property type="project" value="UniProtKB-ARBA"/>
</dbReference>
<dbReference type="InterPro" id="IPR001753">
    <property type="entry name" value="Enoyl-CoA_hydra/iso"/>
</dbReference>
<dbReference type="STRING" id="349521.HCH_02498"/>
<sequence length="466" mass="50744">MDFRFINNRLDESIAILELDDPSANTLTYDLLHELEYKFLALEADPQVQAIIITGKGARFFSGGVNIGMLLTAGKKFNSNFILYAAEVLEAITHSKKLIVAAINGNITGGGLELALVAHKRVAVEGEYNIGFPEVRLGVIPGMGGTQRLTRLVGPQTALEMITQGQFISAERAKEIGLVDEIYPQEGFLNRAIAFTREQLNALKPAPTLSSETGAALAQSLSTPFPEGLATLRKENGLAVITLTEASASADAFSTLRALNERLLEARIDEDVYALAIDLSAGLLRADELIDNDDFVVEYGRRVFSRIDGFARLCVLYCDRAMSELEMELALACDFRFCNQAGLNAEVALPTGELAILQRYPSQLPAALAGKQVTLARLVETGLFRCIDEEDPLAWVARYMTRFLPPNGASTAIGYAKLAISKGYAESIPSALLLERHLQEQLFIGADSQEGMSAYIEKRTPNFKGA</sequence>
<dbReference type="PANTHER" id="PTHR11941">
    <property type="entry name" value="ENOYL-COA HYDRATASE-RELATED"/>
    <property type="match status" value="1"/>
</dbReference>
<organism evidence="3 4">
    <name type="scientific">Hahella chejuensis (strain KCTC 2396)</name>
    <dbReference type="NCBI Taxonomy" id="349521"/>
    <lineage>
        <taxon>Bacteria</taxon>
        <taxon>Pseudomonadati</taxon>
        <taxon>Pseudomonadota</taxon>
        <taxon>Gammaproteobacteria</taxon>
        <taxon>Oceanospirillales</taxon>
        <taxon>Hahellaceae</taxon>
        <taxon>Hahella</taxon>
    </lineage>
</organism>
<dbReference type="InterPro" id="IPR014748">
    <property type="entry name" value="Enoyl-CoA_hydra_C"/>
</dbReference>
<dbReference type="SUPFAM" id="SSF52096">
    <property type="entry name" value="ClpP/crotonase"/>
    <property type="match status" value="2"/>
</dbReference>
<dbReference type="Gene3D" id="3.90.226.10">
    <property type="entry name" value="2-enoyl-CoA Hydratase, Chain A, domain 1"/>
    <property type="match status" value="1"/>
</dbReference>
<protein>
    <submittedName>
        <fullName evidence="3">Enoyl-CoA hydratase/carnithine racemase</fullName>
    </submittedName>
</protein>
<gene>
    <name evidence="3" type="ordered locus">HCH_02498</name>
</gene>
<dbReference type="HOGENOM" id="CLU_586318_0_0_6"/>
<dbReference type="OrthoDB" id="9807606at2"/>
<dbReference type="Proteomes" id="UP000000238">
    <property type="component" value="Chromosome"/>
</dbReference>
<dbReference type="EMBL" id="CP000155">
    <property type="protein sequence ID" value="ABC29300.1"/>
    <property type="molecule type" value="Genomic_DNA"/>
</dbReference>
<evidence type="ECO:0000313" key="4">
    <source>
        <dbReference type="Proteomes" id="UP000000238"/>
    </source>
</evidence>
<evidence type="ECO:0000313" key="3">
    <source>
        <dbReference type="EMBL" id="ABC29300.1"/>
    </source>
</evidence>
<keyword evidence="4" id="KW-1185">Reference proteome</keyword>
<comment type="similarity">
    <text evidence="1">Belongs to the enoyl-CoA hydratase/isomerase family.</text>
</comment>
<dbReference type="RefSeq" id="WP_011396369.1">
    <property type="nucleotide sequence ID" value="NC_007645.1"/>
</dbReference>
<dbReference type="eggNOG" id="COG1024">
    <property type="taxonomic scope" value="Bacteria"/>
</dbReference>
<accession>Q2SJ74</accession>
<dbReference type="PANTHER" id="PTHR11941:SF54">
    <property type="entry name" value="ENOYL-COA HYDRATASE, MITOCHONDRIAL"/>
    <property type="match status" value="1"/>
</dbReference>
<evidence type="ECO:0000256" key="1">
    <source>
        <dbReference type="ARBA" id="ARBA00005254"/>
    </source>
</evidence>
<keyword evidence="2" id="KW-0456">Lyase</keyword>
<dbReference type="InterPro" id="IPR029045">
    <property type="entry name" value="ClpP/crotonase-like_dom_sf"/>
</dbReference>
<dbReference type="CDD" id="cd06558">
    <property type="entry name" value="crotonase-like"/>
    <property type="match status" value="1"/>
</dbReference>
<dbReference type="GO" id="GO:0006635">
    <property type="term" value="P:fatty acid beta-oxidation"/>
    <property type="evidence" value="ECO:0007669"/>
    <property type="project" value="TreeGrafter"/>
</dbReference>
<reference evidence="3 4" key="1">
    <citation type="journal article" date="2005" name="Nucleic Acids Res.">
        <title>Genomic blueprint of Hahella chejuensis, a marine microbe producing an algicidal agent.</title>
        <authorList>
            <person name="Jeong H."/>
            <person name="Yim J.H."/>
            <person name="Lee C."/>
            <person name="Choi S.-H."/>
            <person name="Park Y.K."/>
            <person name="Yoon S.H."/>
            <person name="Hur C.-G."/>
            <person name="Kang H.-Y."/>
            <person name="Kim D."/>
            <person name="Lee H.H."/>
            <person name="Park K.H."/>
            <person name="Park S.-H."/>
            <person name="Park H.-S."/>
            <person name="Lee H.K."/>
            <person name="Oh T.K."/>
            <person name="Kim J.F."/>
        </authorList>
    </citation>
    <scope>NUCLEOTIDE SEQUENCE [LARGE SCALE GENOMIC DNA]</scope>
    <source>
        <strain evidence="3 4">KCTC 2396</strain>
    </source>
</reference>
<proteinExistence type="inferred from homology"/>
<dbReference type="AlphaFoldDB" id="Q2SJ74"/>